<gene>
    <name evidence="1" type="ORF">CPT_Miami_047</name>
</gene>
<dbReference type="EMBL" id="MT701590">
    <property type="protein sequence ID" value="QPB09142.1"/>
    <property type="molecule type" value="Genomic_DNA"/>
</dbReference>
<dbReference type="Proteomes" id="UP000662782">
    <property type="component" value="Segment"/>
</dbReference>
<dbReference type="InterPro" id="IPR055632">
    <property type="entry name" value="DUF7208"/>
</dbReference>
<protein>
    <recommendedName>
        <fullName evidence="3">Virion structural protein</fullName>
    </recommendedName>
</protein>
<evidence type="ECO:0000313" key="1">
    <source>
        <dbReference type="EMBL" id="QPB09142.1"/>
    </source>
</evidence>
<proteinExistence type="predicted"/>
<organism evidence="1 2">
    <name type="scientific">Klebsiella phage Miami</name>
    <dbReference type="NCBI Taxonomy" id="2767581"/>
    <lineage>
        <taxon>Viruses</taxon>
        <taxon>Duplodnaviria</taxon>
        <taxon>Heunggongvirae</taxon>
        <taxon>Uroviricota</taxon>
        <taxon>Caudoviricetes</taxon>
        <taxon>Chimalliviridae</taxon>
        <taxon>Miamivirus</taxon>
        <taxon>Miamivirus miami</taxon>
    </lineage>
</organism>
<evidence type="ECO:0008006" key="3">
    <source>
        <dbReference type="Google" id="ProtNLM"/>
    </source>
</evidence>
<evidence type="ECO:0000313" key="2">
    <source>
        <dbReference type="Proteomes" id="UP000662782"/>
    </source>
</evidence>
<name>A0A873WJE4_9CAUD</name>
<sequence>MATDTQQSSNSRLPSQIVTATAFGVKIAIAAITKQNVEVEQYTTLNEIHSVLADESLGVKAGSDFTLKYYGLGVKGSQFIGNDANGIARMLVNQHQPIDCNAFYPIPLVVRELSDDLTADQRANYRMRVVFTKDSVTYVAYYLRVISFAAFSPSIVKITKDPTTGNEDPDVYVPTSDYQHPTPITPNSDGTVPLSNQYVSATGKLDLSIDASGLAELRNACSIMFGDESYAAPNEYYVCTGIDTPSSGQTSGSINVSYTEAVSAIIAYFITETHPRDANANGAIEMFFDIGASAPLLLASS</sequence>
<keyword evidence="2" id="KW-1185">Reference proteome</keyword>
<reference evidence="1 2" key="1">
    <citation type="submission" date="2020-07" db="EMBL/GenBank/DDBJ databases">
        <title>Complete genome sequence of Klebsiella pneumoniae phage Miami.</title>
        <authorList>
            <person name="Mora D.A."/>
            <person name="Lessor L."/>
            <person name="Gill J."/>
            <person name="Liu M."/>
        </authorList>
    </citation>
    <scope>NUCLEOTIDE SEQUENCE [LARGE SCALE GENOMIC DNA]</scope>
</reference>
<accession>A0A873WJE4</accession>
<dbReference type="Pfam" id="PF23838">
    <property type="entry name" value="DUF7208"/>
    <property type="match status" value="1"/>
</dbReference>